<keyword evidence="1" id="KW-0732">Signal</keyword>
<sequence length="279" mass="30708">MALRSTLRLPLLTCLAALPLAARAQTAPVPDLPVVAVLDELQDQRAGLRYYDAAGAPLPAAAGAASYEVLQRLDSAGISWRVRRYDMASRRPLLALGFGGALPWGVPEGPSRQWYPSGQLREQASYRKGMAEGRLQTYYPNGETRRLVDYYKQKAVRAECYTATGDAAECPPYHTFAQPTSGSPDVQQQLSQDYPQYLPADYARPGKGIVYFAFYVDTLGRATAPRILRGDDEALNAAVLEAIRHLPRFEPARLEGRLAPDPIEGFVLYSPAVAKRRKP</sequence>
<comment type="caution">
    <text evidence="2">The sequence shown here is derived from an EMBL/GenBank/DDBJ whole genome shotgun (WGS) entry which is preliminary data.</text>
</comment>
<dbReference type="SUPFAM" id="SSF74653">
    <property type="entry name" value="TolA/TonB C-terminal domain"/>
    <property type="match status" value="1"/>
</dbReference>
<feature type="chain" id="PRO_5016390553" description="TonB C-terminal domain-containing protein" evidence="1">
    <location>
        <begin position="25"/>
        <end position="279"/>
    </location>
</feature>
<dbReference type="RefSeq" id="WP_111476881.1">
    <property type="nucleotide sequence ID" value="NZ_QHKM01000001.1"/>
</dbReference>
<evidence type="ECO:0000313" key="3">
    <source>
        <dbReference type="Proteomes" id="UP000248553"/>
    </source>
</evidence>
<evidence type="ECO:0000256" key="1">
    <source>
        <dbReference type="SAM" id="SignalP"/>
    </source>
</evidence>
<dbReference type="AlphaFoldDB" id="A0A328BSQ9"/>
<feature type="signal peptide" evidence="1">
    <location>
        <begin position="1"/>
        <end position="24"/>
    </location>
</feature>
<reference evidence="3" key="1">
    <citation type="submission" date="2018-05" db="EMBL/GenBank/DDBJ databases">
        <authorList>
            <person name="Nie L."/>
        </authorList>
    </citation>
    <scope>NUCLEOTIDE SEQUENCE [LARGE SCALE GENOMIC DNA]</scope>
    <source>
        <strain evidence="3">NL</strain>
    </source>
</reference>
<dbReference type="OrthoDB" id="9812355at2"/>
<dbReference type="Gene3D" id="3.30.1150.10">
    <property type="match status" value="1"/>
</dbReference>
<evidence type="ECO:0008006" key="4">
    <source>
        <dbReference type="Google" id="ProtNLM"/>
    </source>
</evidence>
<protein>
    <recommendedName>
        <fullName evidence="4">TonB C-terminal domain-containing protein</fullName>
    </recommendedName>
</protein>
<dbReference type="SUPFAM" id="SSF82185">
    <property type="entry name" value="Histone H3 K4-specific methyltransferase SET7/9 N-terminal domain"/>
    <property type="match status" value="1"/>
</dbReference>
<dbReference type="Proteomes" id="UP000248553">
    <property type="component" value="Unassembled WGS sequence"/>
</dbReference>
<accession>A0A328BSQ9</accession>
<proteinExistence type="predicted"/>
<evidence type="ECO:0000313" key="2">
    <source>
        <dbReference type="EMBL" id="RAK70147.1"/>
    </source>
</evidence>
<gene>
    <name evidence="2" type="ORF">DLM85_04660</name>
</gene>
<dbReference type="EMBL" id="QHKM01000001">
    <property type="protein sequence ID" value="RAK70147.1"/>
    <property type="molecule type" value="Genomic_DNA"/>
</dbReference>
<organism evidence="2 3">
    <name type="scientific">Hymenobacter edaphi</name>
    <dbReference type="NCBI Taxonomy" id="2211146"/>
    <lineage>
        <taxon>Bacteria</taxon>
        <taxon>Pseudomonadati</taxon>
        <taxon>Bacteroidota</taxon>
        <taxon>Cytophagia</taxon>
        <taxon>Cytophagales</taxon>
        <taxon>Hymenobacteraceae</taxon>
        <taxon>Hymenobacter</taxon>
    </lineage>
</organism>
<dbReference type="Gene3D" id="2.20.110.10">
    <property type="entry name" value="Histone H3 K4-specific methyltransferase SET7/9 N-terminal domain"/>
    <property type="match status" value="1"/>
</dbReference>
<name>A0A328BSQ9_9BACT</name>
<keyword evidence="3" id="KW-1185">Reference proteome</keyword>